<dbReference type="Proteomes" id="UP000326678">
    <property type="component" value="Chromosome Gxm1"/>
</dbReference>
<dbReference type="EMBL" id="CP045226">
    <property type="protein sequence ID" value="QFS43543.1"/>
    <property type="molecule type" value="Genomic_DNA"/>
</dbReference>
<proteinExistence type="predicted"/>
<dbReference type="KEGG" id="nsh:GXM_01016"/>
<protein>
    <submittedName>
        <fullName evidence="1">Uncharacterized protein</fullName>
    </submittedName>
</protein>
<organism evidence="1 2">
    <name type="scientific">Nostoc sphaeroides CCNUC1</name>
    <dbReference type="NCBI Taxonomy" id="2653204"/>
    <lineage>
        <taxon>Bacteria</taxon>
        <taxon>Bacillati</taxon>
        <taxon>Cyanobacteriota</taxon>
        <taxon>Cyanophyceae</taxon>
        <taxon>Nostocales</taxon>
        <taxon>Nostocaceae</taxon>
        <taxon>Nostoc</taxon>
    </lineage>
</organism>
<evidence type="ECO:0000313" key="1">
    <source>
        <dbReference type="EMBL" id="QFS43543.1"/>
    </source>
</evidence>
<dbReference type="AlphaFoldDB" id="A0A5P8VT24"/>
<accession>A0A5P8VT24</accession>
<evidence type="ECO:0000313" key="2">
    <source>
        <dbReference type="Proteomes" id="UP000326678"/>
    </source>
</evidence>
<reference evidence="1 2" key="1">
    <citation type="submission" date="2019-10" db="EMBL/GenBank/DDBJ databases">
        <title>Genomic and transcriptomic insights into the perfect genentic adaptation of a filamentous nitrogen-fixing cyanobacterium to rice fields.</title>
        <authorList>
            <person name="Chen Z."/>
        </authorList>
    </citation>
    <scope>NUCLEOTIDE SEQUENCE [LARGE SCALE GENOMIC DNA]</scope>
    <source>
        <strain evidence="1">CCNUC1</strain>
    </source>
</reference>
<name>A0A5P8VT24_9NOSO</name>
<gene>
    <name evidence="1" type="ORF">GXM_01016</name>
</gene>
<sequence>MSGDKPLTLLLCETLRERRYRFSTRGFANANASTHFLELSQAIAISSLTPFSSVRTMK</sequence>
<keyword evidence="2" id="KW-1185">Reference proteome</keyword>